<proteinExistence type="predicted"/>
<protein>
    <recommendedName>
        <fullName evidence="3">Ankyrin</fullName>
    </recommendedName>
</protein>
<sequence length="80" mass="9022">MQHASNLMALIDAGADVNLQDDLLDNPFLYAGAEGLLEIVKLIWSDPTTACEKKRVYENRADFAESWSKIKAHSFRRKAL</sequence>
<accession>A0ABX7FYJ2</accession>
<evidence type="ECO:0008006" key="3">
    <source>
        <dbReference type="Google" id="ProtNLM"/>
    </source>
</evidence>
<evidence type="ECO:0000313" key="1">
    <source>
        <dbReference type="EMBL" id="QRG70860.1"/>
    </source>
</evidence>
<dbReference type="Gene3D" id="1.25.40.20">
    <property type="entry name" value="Ankyrin repeat-containing domain"/>
    <property type="match status" value="1"/>
</dbReference>
<name>A0ABX7FYJ2_BRECH</name>
<organism evidence="1 2">
    <name type="scientific">Brevibacillus choshinensis</name>
    <dbReference type="NCBI Taxonomy" id="54911"/>
    <lineage>
        <taxon>Bacteria</taxon>
        <taxon>Bacillati</taxon>
        <taxon>Bacillota</taxon>
        <taxon>Bacilli</taxon>
        <taxon>Bacillales</taxon>
        <taxon>Paenibacillaceae</taxon>
        <taxon>Brevibacillus</taxon>
    </lineage>
</organism>
<dbReference type="SUPFAM" id="SSF48403">
    <property type="entry name" value="Ankyrin repeat"/>
    <property type="match status" value="1"/>
</dbReference>
<evidence type="ECO:0000313" key="2">
    <source>
        <dbReference type="Proteomes" id="UP000596248"/>
    </source>
</evidence>
<gene>
    <name evidence="1" type="ORF">JNE38_23235</name>
</gene>
<dbReference type="Proteomes" id="UP000596248">
    <property type="component" value="Chromosome"/>
</dbReference>
<keyword evidence="2" id="KW-1185">Reference proteome</keyword>
<reference evidence="1 2" key="1">
    <citation type="submission" date="2021-01" db="EMBL/GenBank/DDBJ databases">
        <title>Identification of strong promoters based on the transcriptome of Brevibacillus choshinensis.</title>
        <authorList>
            <person name="Yao D."/>
            <person name="Zhang K."/>
            <person name="Wu J."/>
        </authorList>
    </citation>
    <scope>NUCLEOTIDE SEQUENCE [LARGE SCALE GENOMIC DNA]</scope>
    <source>
        <strain evidence="1 2">HPD31-SP3</strain>
    </source>
</reference>
<dbReference type="InterPro" id="IPR036770">
    <property type="entry name" value="Ankyrin_rpt-contain_sf"/>
</dbReference>
<dbReference type="EMBL" id="CP069127">
    <property type="protein sequence ID" value="QRG70860.1"/>
    <property type="molecule type" value="Genomic_DNA"/>
</dbReference>